<sequence>MELRQLRYFVAIFEHRSVSRAAEHLRISQPALTRQLRQLERHVNTPLFERGPTGVSPTSAAVALHEHARLLLRLADATGEVARSAGPAKEIVRVGLPPGTPSAWLDQVLDALRSHAPGAAIQFTDASSTDQVRLLREGLLDIALVHQRPATRCTARLLYEQPAGIAVRPGHPLARRRRCHLAELDGLRILAHSRDQTTAEHDRVLTVAESLDVRPDWVFAWFIENALACATASDADAALLTRPSAQRLLPGWRWLPLTDPGFALPTWLARQPRARAIVERVAEVVTATAADPTA</sequence>
<comment type="similarity">
    <text evidence="1">Belongs to the LysR transcriptional regulatory family.</text>
</comment>
<dbReference type="InterPro" id="IPR036388">
    <property type="entry name" value="WH-like_DNA-bd_sf"/>
</dbReference>
<dbReference type="Pfam" id="PF03466">
    <property type="entry name" value="LysR_substrate"/>
    <property type="match status" value="1"/>
</dbReference>
<dbReference type="PRINTS" id="PR00039">
    <property type="entry name" value="HTHLYSR"/>
</dbReference>
<evidence type="ECO:0000256" key="3">
    <source>
        <dbReference type="ARBA" id="ARBA00023125"/>
    </source>
</evidence>
<evidence type="ECO:0000313" key="6">
    <source>
        <dbReference type="EMBL" id="WNF01149.1"/>
    </source>
</evidence>
<dbReference type="RefSeq" id="WP_311039474.1">
    <property type="nucleotide sequence ID" value="NZ_CP117522.1"/>
</dbReference>
<dbReference type="Pfam" id="PF00126">
    <property type="entry name" value="HTH_1"/>
    <property type="match status" value="1"/>
</dbReference>
<evidence type="ECO:0000259" key="5">
    <source>
        <dbReference type="PROSITE" id="PS50931"/>
    </source>
</evidence>
<dbReference type="EMBL" id="CP117522">
    <property type="protein sequence ID" value="WNF01149.1"/>
    <property type="molecule type" value="Genomic_DNA"/>
</dbReference>
<accession>A0ABY9VBZ7</accession>
<proteinExistence type="inferred from homology"/>
<evidence type="ECO:0000256" key="4">
    <source>
        <dbReference type="ARBA" id="ARBA00023163"/>
    </source>
</evidence>
<reference evidence="6 7" key="1">
    <citation type="submission" date="2023-02" db="EMBL/GenBank/DDBJ databases">
        <title>Streptomyces sp. SCA4-21 with antifungal activity against Fusarium oxysporum f. sp. cubense, Streptomyces sp. SCA2-17 with antifungal activity against Fusarium oxysporum f. sp. cubense.</title>
        <authorList>
            <person name="Qi D."/>
        </authorList>
    </citation>
    <scope>NUCLEOTIDE SEQUENCE [LARGE SCALE GENOMIC DNA]</scope>
    <source>
        <strain evidence="6 7">SCA4-21</strain>
    </source>
</reference>
<keyword evidence="2" id="KW-0805">Transcription regulation</keyword>
<name>A0ABY9VBZ7_9ACTN</name>
<keyword evidence="3" id="KW-0238">DNA-binding</keyword>
<dbReference type="InterPro" id="IPR005119">
    <property type="entry name" value="LysR_subst-bd"/>
</dbReference>
<evidence type="ECO:0000256" key="2">
    <source>
        <dbReference type="ARBA" id="ARBA00023015"/>
    </source>
</evidence>
<dbReference type="Gene3D" id="3.40.190.290">
    <property type="match status" value="1"/>
</dbReference>
<dbReference type="InterPro" id="IPR000847">
    <property type="entry name" value="LysR_HTH_N"/>
</dbReference>
<dbReference type="Gene3D" id="1.10.10.10">
    <property type="entry name" value="Winged helix-like DNA-binding domain superfamily/Winged helix DNA-binding domain"/>
    <property type="match status" value="1"/>
</dbReference>
<keyword evidence="4" id="KW-0804">Transcription</keyword>
<dbReference type="PROSITE" id="PS50931">
    <property type="entry name" value="HTH_LYSR"/>
    <property type="match status" value="1"/>
</dbReference>
<organism evidence="6 7">
    <name type="scientific">Streptomyces luomodiensis</name>
    <dbReference type="NCBI Taxonomy" id="3026192"/>
    <lineage>
        <taxon>Bacteria</taxon>
        <taxon>Bacillati</taxon>
        <taxon>Actinomycetota</taxon>
        <taxon>Actinomycetes</taxon>
        <taxon>Kitasatosporales</taxon>
        <taxon>Streptomycetaceae</taxon>
        <taxon>Streptomyces</taxon>
    </lineage>
</organism>
<dbReference type="PANTHER" id="PTHR30346">
    <property type="entry name" value="TRANSCRIPTIONAL DUAL REGULATOR HCAR-RELATED"/>
    <property type="match status" value="1"/>
</dbReference>
<protein>
    <submittedName>
        <fullName evidence="6">LysR family transcriptional regulator</fullName>
    </submittedName>
</protein>
<dbReference type="Proteomes" id="UP001305606">
    <property type="component" value="Chromosome"/>
</dbReference>
<feature type="domain" description="HTH lysR-type" evidence="5">
    <location>
        <begin position="1"/>
        <end position="58"/>
    </location>
</feature>
<evidence type="ECO:0000313" key="7">
    <source>
        <dbReference type="Proteomes" id="UP001305606"/>
    </source>
</evidence>
<dbReference type="InterPro" id="IPR036390">
    <property type="entry name" value="WH_DNA-bd_sf"/>
</dbReference>
<dbReference type="SUPFAM" id="SSF53850">
    <property type="entry name" value="Periplasmic binding protein-like II"/>
    <property type="match status" value="1"/>
</dbReference>
<keyword evidence="7" id="KW-1185">Reference proteome</keyword>
<evidence type="ECO:0000256" key="1">
    <source>
        <dbReference type="ARBA" id="ARBA00009437"/>
    </source>
</evidence>
<dbReference type="SUPFAM" id="SSF46785">
    <property type="entry name" value="Winged helix' DNA-binding domain"/>
    <property type="match status" value="1"/>
</dbReference>
<dbReference type="PANTHER" id="PTHR30346:SF17">
    <property type="entry name" value="LYSR FAMILY TRANSCRIPTIONAL REGULATOR"/>
    <property type="match status" value="1"/>
</dbReference>
<gene>
    <name evidence="6" type="ORF">PS467_40305</name>
</gene>